<keyword evidence="12" id="KW-0732">Signal</keyword>
<feature type="chain" id="PRO_5037380814" description="Glutathione hydrolase proenzyme" evidence="12">
    <location>
        <begin position="25"/>
        <end position="586"/>
    </location>
</feature>
<evidence type="ECO:0000256" key="12">
    <source>
        <dbReference type="SAM" id="SignalP"/>
    </source>
</evidence>
<comment type="catalytic activity">
    <reaction evidence="2 11">
        <text>glutathione + H2O = L-cysteinylglycine + L-glutamate</text>
        <dbReference type="Rhea" id="RHEA:28807"/>
        <dbReference type="ChEBI" id="CHEBI:15377"/>
        <dbReference type="ChEBI" id="CHEBI:29985"/>
        <dbReference type="ChEBI" id="CHEBI:57925"/>
        <dbReference type="ChEBI" id="CHEBI:61694"/>
        <dbReference type="EC" id="3.4.19.13"/>
    </reaction>
</comment>
<dbReference type="EMBL" id="BMYV01000001">
    <property type="protein sequence ID" value="GGX65021.1"/>
    <property type="molecule type" value="Genomic_DNA"/>
</dbReference>
<dbReference type="EC" id="3.4.19.13" evidence="11"/>
<comment type="PTM">
    <text evidence="11">Cleaved by autocatalysis into a large and a small subunit.</text>
</comment>
<comment type="similarity">
    <text evidence="3 11">Belongs to the gamma-glutamyltransferase family.</text>
</comment>
<dbReference type="Proteomes" id="UP000600865">
    <property type="component" value="Unassembled WGS sequence"/>
</dbReference>
<dbReference type="PANTHER" id="PTHR43199">
    <property type="entry name" value="GLUTATHIONE HYDROLASE"/>
    <property type="match status" value="1"/>
</dbReference>
<reference evidence="13 14" key="1">
    <citation type="journal article" date="2014" name="Int. J. Syst. Evol. Microbiol.">
        <title>Complete genome sequence of Corynebacterium casei LMG S-19264T (=DSM 44701T), isolated from a smear-ripened cheese.</title>
        <authorList>
            <consortium name="US DOE Joint Genome Institute (JGI-PGF)"/>
            <person name="Walter F."/>
            <person name="Albersmeier A."/>
            <person name="Kalinowski J."/>
            <person name="Ruckert C."/>
        </authorList>
    </citation>
    <scope>NUCLEOTIDE SEQUENCE [LARGE SCALE GENOMIC DNA]</scope>
    <source>
        <strain evidence="13 14">KCTC 23968</strain>
    </source>
</reference>
<evidence type="ECO:0000256" key="5">
    <source>
        <dbReference type="ARBA" id="ARBA00022801"/>
    </source>
</evidence>
<evidence type="ECO:0000256" key="6">
    <source>
        <dbReference type="ARBA" id="ARBA00023145"/>
    </source>
</evidence>
<evidence type="ECO:0000256" key="4">
    <source>
        <dbReference type="ARBA" id="ARBA00022679"/>
    </source>
</evidence>
<keyword evidence="6 11" id="KW-0865">Zymogen</keyword>
<dbReference type="InterPro" id="IPR000101">
    <property type="entry name" value="GGT_peptidase"/>
</dbReference>
<dbReference type="Pfam" id="PF01019">
    <property type="entry name" value="G_glu_transpept"/>
    <property type="match status" value="1"/>
</dbReference>
<dbReference type="InterPro" id="IPR029055">
    <property type="entry name" value="Ntn_hydrolases_N"/>
</dbReference>
<sequence length="586" mass="61706">MKNITKHLGPALILLMGASVTANAADVPAAPGAQAMFDYGSIHHPILSKGGMISAEDAIAAQVGADILARGGNAVDAAVAVGFALAVTHPAAGNLGGGGFMVVHLKETGKTITLDFREMAPARANRDMFLGSDGNVDNRQAQFSHASAGVPGTVMGLLEALKTYGTMSRRQVMGPAIKLADKGFTVSPALAAGLEDARPRFAADESSIEYFVGIKANQNWRQADLAKTLRRIMREGADGFYAGETAQLIADEMAEGGGLITLEDLANYETVTRAPVTGTYRGYEIAAMSPPSSGGVHIVQMLNILEGYDLRADGHNSAAYLHKLTESMRRAYADRSKYLGDPDFVDVPVEALTDKAYAARLRAGINLDTASKSSDILPGSDLVPEPVNTTHYSTMDRLGNAVSVTYTLNFSYGSGYSVNGAGFLLNNEMDDFSAKPGSPNGYGLIGGEANKIEPRKRPLSSMTPMIVLKDGDVVLATGSPGGSTIITAVMQVALNVMEWEMNLAEATSQGRIHHQWLPDRLAVEPTINTDTIRILREMGHDIANGPDGSTARVILGRVNSVGQVEDGYIAGASDPRGPKSAAVGVD</sequence>
<dbReference type="Gene3D" id="1.10.246.130">
    <property type="match status" value="1"/>
</dbReference>
<dbReference type="PANTHER" id="PTHR43199:SF1">
    <property type="entry name" value="GLUTATHIONE HYDROLASE PROENZYME"/>
    <property type="match status" value="1"/>
</dbReference>
<evidence type="ECO:0000313" key="13">
    <source>
        <dbReference type="EMBL" id="GGX65021.1"/>
    </source>
</evidence>
<evidence type="ECO:0000256" key="8">
    <source>
        <dbReference type="ARBA" id="ARBA00047417"/>
    </source>
</evidence>
<keyword evidence="7 11" id="KW-0012">Acyltransferase</keyword>
<accession>A0A918NGD4</accession>
<feature type="binding site" evidence="10">
    <location>
        <begin position="407"/>
        <end position="409"/>
    </location>
    <ligand>
        <name>L-glutamate</name>
        <dbReference type="ChEBI" id="CHEBI:29985"/>
    </ligand>
</feature>
<comment type="subunit">
    <text evidence="11">This enzyme consists of two polypeptide chains, which are synthesized in precursor form from a single polypeptide.</text>
</comment>
<dbReference type="Gene3D" id="3.60.20.40">
    <property type="match status" value="1"/>
</dbReference>
<dbReference type="InterPro" id="IPR043137">
    <property type="entry name" value="GGT_ssub_C"/>
</dbReference>
<name>A0A918NGD4_9PROT</name>
<evidence type="ECO:0000256" key="2">
    <source>
        <dbReference type="ARBA" id="ARBA00001089"/>
    </source>
</evidence>
<evidence type="ECO:0000256" key="10">
    <source>
        <dbReference type="PIRSR" id="PIRSR600101-2"/>
    </source>
</evidence>
<keyword evidence="4 11" id="KW-0808">Transferase</keyword>
<evidence type="ECO:0000256" key="11">
    <source>
        <dbReference type="RuleBase" id="RU368036"/>
    </source>
</evidence>
<dbReference type="GO" id="GO:0036374">
    <property type="term" value="F:glutathione hydrolase activity"/>
    <property type="evidence" value="ECO:0007669"/>
    <property type="project" value="UniProtKB-UniRule"/>
</dbReference>
<dbReference type="NCBIfam" id="TIGR00066">
    <property type="entry name" value="g_glut_trans"/>
    <property type="match status" value="1"/>
</dbReference>
<keyword evidence="14" id="KW-1185">Reference proteome</keyword>
<organism evidence="13 14">
    <name type="scientific">Litorimonas cladophorae</name>
    <dbReference type="NCBI Taxonomy" id="1220491"/>
    <lineage>
        <taxon>Bacteria</taxon>
        <taxon>Pseudomonadati</taxon>
        <taxon>Pseudomonadota</taxon>
        <taxon>Alphaproteobacteria</taxon>
        <taxon>Maricaulales</taxon>
        <taxon>Robiginitomaculaceae</taxon>
    </lineage>
</organism>
<evidence type="ECO:0000256" key="3">
    <source>
        <dbReference type="ARBA" id="ARBA00009381"/>
    </source>
</evidence>
<dbReference type="PRINTS" id="PR01210">
    <property type="entry name" value="GGTRANSPTASE"/>
</dbReference>
<dbReference type="GO" id="GO:0006751">
    <property type="term" value="P:glutathione catabolic process"/>
    <property type="evidence" value="ECO:0007669"/>
    <property type="project" value="UniProtKB-UniRule"/>
</dbReference>
<feature type="active site" description="Nucleophile" evidence="9">
    <location>
        <position position="389"/>
    </location>
</feature>
<dbReference type="InterPro" id="IPR051792">
    <property type="entry name" value="GGT_bact"/>
</dbReference>
<dbReference type="AlphaFoldDB" id="A0A918NGD4"/>
<dbReference type="RefSeq" id="WP_189583269.1">
    <property type="nucleotide sequence ID" value="NZ_BMYV01000001.1"/>
</dbReference>
<protein>
    <recommendedName>
        <fullName evidence="11">Glutathione hydrolase proenzyme</fullName>
        <ecNumber evidence="11">2.3.2.2</ecNumber>
        <ecNumber evidence="11">3.4.19.13</ecNumber>
    </recommendedName>
    <component>
        <recommendedName>
            <fullName evidence="11">Glutathione hydrolase large chain</fullName>
        </recommendedName>
    </component>
    <component>
        <recommendedName>
            <fullName evidence="11">Glutathione hydrolase small chain</fullName>
        </recommendedName>
    </component>
</protein>
<comment type="caution">
    <text evidence="13">The sequence shown here is derived from an EMBL/GenBank/DDBJ whole genome shotgun (WGS) entry which is preliminary data.</text>
</comment>
<feature type="binding site" evidence="10">
    <location>
        <position position="431"/>
    </location>
    <ligand>
        <name>L-glutamate</name>
        <dbReference type="ChEBI" id="CHEBI:29985"/>
    </ligand>
</feature>
<gene>
    <name evidence="13" type="ORF">GCM10011309_14110</name>
</gene>
<dbReference type="GO" id="GO:0006750">
    <property type="term" value="P:glutathione biosynthetic process"/>
    <property type="evidence" value="ECO:0007669"/>
    <property type="project" value="UniProtKB-KW"/>
</dbReference>
<feature type="signal peptide" evidence="12">
    <location>
        <begin position="1"/>
        <end position="24"/>
    </location>
</feature>
<evidence type="ECO:0000313" key="14">
    <source>
        <dbReference type="Proteomes" id="UP000600865"/>
    </source>
</evidence>
<feature type="binding site" evidence="10">
    <location>
        <position position="482"/>
    </location>
    <ligand>
        <name>L-glutamate</name>
        <dbReference type="ChEBI" id="CHEBI:29985"/>
    </ligand>
</feature>
<feature type="binding site" evidence="10">
    <location>
        <position position="117"/>
    </location>
    <ligand>
        <name>L-glutamate</name>
        <dbReference type="ChEBI" id="CHEBI:29985"/>
    </ligand>
</feature>
<dbReference type="GO" id="GO:0103068">
    <property type="term" value="F:leukotriene C4 gamma-glutamyl transferase activity"/>
    <property type="evidence" value="ECO:0007669"/>
    <property type="project" value="UniProtKB-EC"/>
</dbReference>
<comment type="catalytic activity">
    <reaction evidence="8 11">
        <text>an N-terminal (5-L-glutamyl)-[peptide] + an alpha-amino acid = 5-L-glutamyl amino acid + an N-terminal L-alpha-aminoacyl-[peptide]</text>
        <dbReference type="Rhea" id="RHEA:23904"/>
        <dbReference type="Rhea" id="RHEA-COMP:9780"/>
        <dbReference type="Rhea" id="RHEA-COMP:9795"/>
        <dbReference type="ChEBI" id="CHEBI:77644"/>
        <dbReference type="ChEBI" id="CHEBI:78597"/>
        <dbReference type="ChEBI" id="CHEBI:78599"/>
        <dbReference type="ChEBI" id="CHEBI:78608"/>
        <dbReference type="EC" id="2.3.2.2"/>
    </reaction>
</comment>
<keyword evidence="11" id="KW-0317">Glutathione biosynthesis</keyword>
<evidence type="ECO:0000256" key="1">
    <source>
        <dbReference type="ARBA" id="ARBA00001049"/>
    </source>
</evidence>
<evidence type="ECO:0000256" key="9">
    <source>
        <dbReference type="PIRSR" id="PIRSR600101-1"/>
    </source>
</evidence>
<proteinExistence type="inferred from homology"/>
<feature type="binding site" evidence="10">
    <location>
        <begin position="460"/>
        <end position="461"/>
    </location>
    <ligand>
        <name>L-glutamate</name>
        <dbReference type="ChEBI" id="CHEBI:29985"/>
    </ligand>
</feature>
<dbReference type="SUPFAM" id="SSF56235">
    <property type="entry name" value="N-terminal nucleophile aminohydrolases (Ntn hydrolases)"/>
    <property type="match status" value="1"/>
</dbReference>
<evidence type="ECO:0000256" key="7">
    <source>
        <dbReference type="ARBA" id="ARBA00023315"/>
    </source>
</evidence>
<keyword evidence="5 11" id="KW-0378">Hydrolase</keyword>
<dbReference type="InterPro" id="IPR043138">
    <property type="entry name" value="GGT_lsub"/>
</dbReference>
<comment type="catalytic activity">
    <reaction evidence="1 11">
        <text>an S-substituted glutathione + H2O = an S-substituted L-cysteinylglycine + L-glutamate</text>
        <dbReference type="Rhea" id="RHEA:59468"/>
        <dbReference type="ChEBI" id="CHEBI:15377"/>
        <dbReference type="ChEBI" id="CHEBI:29985"/>
        <dbReference type="ChEBI" id="CHEBI:90779"/>
        <dbReference type="ChEBI" id="CHEBI:143103"/>
        <dbReference type="EC" id="3.4.19.13"/>
    </reaction>
</comment>
<dbReference type="EC" id="2.3.2.2" evidence="11"/>
<comment type="pathway">
    <text evidence="11">Sulfur metabolism; glutathione metabolism.</text>
</comment>